<organism evidence="2 3">
    <name type="scientific">Amanita muscaria (strain Koide BX008)</name>
    <dbReference type="NCBI Taxonomy" id="946122"/>
    <lineage>
        <taxon>Eukaryota</taxon>
        <taxon>Fungi</taxon>
        <taxon>Dikarya</taxon>
        <taxon>Basidiomycota</taxon>
        <taxon>Agaricomycotina</taxon>
        <taxon>Agaricomycetes</taxon>
        <taxon>Agaricomycetidae</taxon>
        <taxon>Agaricales</taxon>
        <taxon>Pluteineae</taxon>
        <taxon>Amanitaceae</taxon>
        <taxon>Amanita</taxon>
    </lineage>
</organism>
<sequence>MHAEHDAPVLCDFFFYGGGLTTGERAFTPPYDVLYSNLSPSSRTAASSRKSNSRAPQMTCTKPSVGRSITGSTSSTLAVQTVFEAAGCGSVSMDWRNKSG</sequence>
<gene>
    <name evidence="2" type="ORF">M378DRAFT_164932</name>
</gene>
<proteinExistence type="predicted"/>
<feature type="region of interest" description="Disordered" evidence="1">
    <location>
        <begin position="38"/>
        <end position="68"/>
    </location>
</feature>
<evidence type="ECO:0000313" key="2">
    <source>
        <dbReference type="EMBL" id="KIL63051.1"/>
    </source>
</evidence>
<accession>A0A0C2X1N4</accession>
<dbReference type="AlphaFoldDB" id="A0A0C2X1N4"/>
<evidence type="ECO:0000256" key="1">
    <source>
        <dbReference type="SAM" id="MobiDB-lite"/>
    </source>
</evidence>
<dbReference type="Proteomes" id="UP000054549">
    <property type="component" value="Unassembled WGS sequence"/>
</dbReference>
<dbReference type="InParanoid" id="A0A0C2X1N4"/>
<evidence type="ECO:0000313" key="3">
    <source>
        <dbReference type="Proteomes" id="UP000054549"/>
    </source>
</evidence>
<dbReference type="EMBL" id="KN818263">
    <property type="protein sequence ID" value="KIL63051.1"/>
    <property type="molecule type" value="Genomic_DNA"/>
</dbReference>
<reference evidence="2 3" key="1">
    <citation type="submission" date="2014-04" db="EMBL/GenBank/DDBJ databases">
        <title>Evolutionary Origins and Diversification of the Mycorrhizal Mutualists.</title>
        <authorList>
            <consortium name="DOE Joint Genome Institute"/>
            <consortium name="Mycorrhizal Genomics Consortium"/>
            <person name="Kohler A."/>
            <person name="Kuo A."/>
            <person name="Nagy L.G."/>
            <person name="Floudas D."/>
            <person name="Copeland A."/>
            <person name="Barry K.W."/>
            <person name="Cichocki N."/>
            <person name="Veneault-Fourrey C."/>
            <person name="LaButti K."/>
            <person name="Lindquist E.A."/>
            <person name="Lipzen A."/>
            <person name="Lundell T."/>
            <person name="Morin E."/>
            <person name="Murat C."/>
            <person name="Riley R."/>
            <person name="Ohm R."/>
            <person name="Sun H."/>
            <person name="Tunlid A."/>
            <person name="Henrissat B."/>
            <person name="Grigoriev I.V."/>
            <person name="Hibbett D.S."/>
            <person name="Martin F."/>
        </authorList>
    </citation>
    <scope>NUCLEOTIDE SEQUENCE [LARGE SCALE GENOMIC DNA]</scope>
    <source>
        <strain evidence="2 3">Koide BX008</strain>
    </source>
</reference>
<dbReference type="OrthoDB" id="433474at2759"/>
<feature type="non-terminal residue" evidence="2">
    <location>
        <position position="100"/>
    </location>
</feature>
<name>A0A0C2X1N4_AMAMK</name>
<protein>
    <submittedName>
        <fullName evidence="2">Uncharacterized protein</fullName>
    </submittedName>
</protein>
<keyword evidence="3" id="KW-1185">Reference proteome</keyword>
<dbReference type="HOGENOM" id="CLU_2312669_0_0_1"/>